<dbReference type="GO" id="GO:0043024">
    <property type="term" value="F:ribosomal small subunit binding"/>
    <property type="evidence" value="ECO:0007669"/>
    <property type="project" value="TreeGrafter"/>
</dbReference>
<dbReference type="InterPro" id="IPR036567">
    <property type="entry name" value="RHF-like"/>
</dbReference>
<dbReference type="GO" id="GO:0045900">
    <property type="term" value="P:negative regulation of translational elongation"/>
    <property type="evidence" value="ECO:0007669"/>
    <property type="project" value="TreeGrafter"/>
</dbReference>
<gene>
    <name evidence="7" type="primary">raiA</name>
    <name evidence="7" type="ORF">JJB74_13400</name>
</gene>
<keyword evidence="8" id="KW-1185">Reference proteome</keyword>
<evidence type="ECO:0000256" key="6">
    <source>
        <dbReference type="SAM" id="MobiDB-lite"/>
    </source>
</evidence>
<evidence type="ECO:0000313" key="7">
    <source>
        <dbReference type="EMBL" id="MBK4735613.1"/>
    </source>
</evidence>
<dbReference type="InterPro" id="IPR003489">
    <property type="entry name" value="RHF/RaiA"/>
</dbReference>
<protein>
    <recommendedName>
        <fullName evidence="4">Ribosome hibernation promoting factor</fullName>
    </recommendedName>
    <alternativeName>
        <fullName evidence="5">Hibernation factor HPF</fullName>
    </alternativeName>
</protein>
<dbReference type="Proteomes" id="UP000622890">
    <property type="component" value="Unassembled WGS sequence"/>
</dbReference>
<dbReference type="CDD" id="cd00552">
    <property type="entry name" value="RaiA"/>
    <property type="match status" value="1"/>
</dbReference>
<evidence type="ECO:0000256" key="1">
    <source>
        <dbReference type="ARBA" id="ARBA00022845"/>
    </source>
</evidence>
<evidence type="ECO:0000256" key="2">
    <source>
        <dbReference type="ARBA" id="ARBA00038434"/>
    </source>
</evidence>
<dbReference type="NCBIfam" id="TIGR00741">
    <property type="entry name" value="yfiA"/>
    <property type="match status" value="1"/>
</dbReference>
<evidence type="ECO:0000256" key="4">
    <source>
        <dbReference type="ARBA" id="ARBA00041148"/>
    </source>
</evidence>
<dbReference type="SUPFAM" id="SSF69754">
    <property type="entry name" value="Ribosome binding protein Y (YfiA homologue)"/>
    <property type="match status" value="1"/>
</dbReference>
<evidence type="ECO:0000256" key="5">
    <source>
        <dbReference type="ARBA" id="ARBA00041319"/>
    </source>
</evidence>
<dbReference type="PANTHER" id="PTHR33231">
    <property type="entry name" value="30S RIBOSOMAL PROTEIN"/>
    <property type="match status" value="1"/>
</dbReference>
<comment type="similarity">
    <text evidence="2">Belongs to the HPF/YfiA ribosome-associated protein family. Short HPF subfamily.</text>
</comment>
<feature type="region of interest" description="Disordered" evidence="6">
    <location>
        <begin position="97"/>
        <end position="121"/>
    </location>
</feature>
<dbReference type="AlphaFoldDB" id="A0A934W7I3"/>
<comment type="subunit">
    <text evidence="3">Associates exclusively with 100S ribosomes, which are dimers of 70S ribosomes.</text>
</comment>
<dbReference type="RefSeq" id="WP_200592396.1">
    <property type="nucleotide sequence ID" value="NZ_JAEPBG010000005.1"/>
</dbReference>
<accession>A0A934W7I3</accession>
<sequence length="121" mass="13711">MNVLITGQHVELTPAIRDYVETKLEKVLRHFDQVVDVAVILGVEAPAEKDKRQRAEVNLRLKGEVVHAECTAENLYAAIDMMMEKLDKQVLKYKGKIQGHRQESAKRASEDILNPTSDETL</sequence>
<proteinExistence type="inferred from homology"/>
<dbReference type="Gene3D" id="3.30.160.100">
    <property type="entry name" value="Ribosome hibernation promotion factor-like"/>
    <property type="match status" value="1"/>
</dbReference>
<dbReference type="InterPro" id="IPR050574">
    <property type="entry name" value="HPF/YfiA_ribosome-assoc"/>
</dbReference>
<dbReference type="PANTHER" id="PTHR33231:SF1">
    <property type="entry name" value="30S RIBOSOMAL PROTEIN"/>
    <property type="match status" value="1"/>
</dbReference>
<name>A0A934W7I3_9BURK</name>
<dbReference type="FunFam" id="3.30.160.100:FF:000001">
    <property type="entry name" value="Ribosome hibernation promoting factor"/>
    <property type="match status" value="1"/>
</dbReference>
<evidence type="ECO:0000313" key="8">
    <source>
        <dbReference type="Proteomes" id="UP000622890"/>
    </source>
</evidence>
<keyword evidence="1" id="KW-0810">Translation regulation</keyword>
<dbReference type="EMBL" id="JAEPBG010000005">
    <property type="protein sequence ID" value="MBK4735613.1"/>
    <property type="molecule type" value="Genomic_DNA"/>
</dbReference>
<evidence type="ECO:0000256" key="3">
    <source>
        <dbReference type="ARBA" id="ARBA00038695"/>
    </source>
</evidence>
<feature type="compositionally biased region" description="Basic and acidic residues" evidence="6">
    <location>
        <begin position="100"/>
        <end position="110"/>
    </location>
</feature>
<dbReference type="GO" id="GO:0022627">
    <property type="term" value="C:cytosolic small ribosomal subunit"/>
    <property type="evidence" value="ECO:0007669"/>
    <property type="project" value="TreeGrafter"/>
</dbReference>
<dbReference type="Pfam" id="PF02482">
    <property type="entry name" value="Ribosomal_S30AE"/>
    <property type="match status" value="1"/>
</dbReference>
<organism evidence="7 8">
    <name type="scientific">Noviherbaspirillum pedocola</name>
    <dbReference type="NCBI Taxonomy" id="2801341"/>
    <lineage>
        <taxon>Bacteria</taxon>
        <taxon>Pseudomonadati</taxon>
        <taxon>Pseudomonadota</taxon>
        <taxon>Betaproteobacteria</taxon>
        <taxon>Burkholderiales</taxon>
        <taxon>Oxalobacteraceae</taxon>
        <taxon>Noviherbaspirillum</taxon>
    </lineage>
</organism>
<reference evidence="7" key="1">
    <citation type="submission" date="2021-01" db="EMBL/GenBank/DDBJ databases">
        <title>Genome sequence of strain Noviherbaspirillum sp. DKR-6.</title>
        <authorList>
            <person name="Chaudhary D.K."/>
        </authorList>
    </citation>
    <scope>NUCLEOTIDE SEQUENCE</scope>
    <source>
        <strain evidence="7">DKR-6</strain>
    </source>
</reference>
<comment type="caution">
    <text evidence="7">The sequence shown here is derived from an EMBL/GenBank/DDBJ whole genome shotgun (WGS) entry which is preliminary data.</text>
</comment>